<protein>
    <recommendedName>
        <fullName evidence="3">HEAT repeat-containing protein 1</fullName>
    </recommendedName>
</protein>
<feature type="compositionally biased region" description="Low complexity" evidence="1">
    <location>
        <begin position="1"/>
        <end position="13"/>
    </location>
</feature>
<evidence type="ECO:0000256" key="1">
    <source>
        <dbReference type="SAM" id="MobiDB-lite"/>
    </source>
</evidence>
<feature type="compositionally biased region" description="Low complexity" evidence="1">
    <location>
        <begin position="21"/>
        <end position="33"/>
    </location>
</feature>
<dbReference type="GO" id="GO:0045943">
    <property type="term" value="P:positive regulation of transcription by RNA polymerase I"/>
    <property type="evidence" value="ECO:0007669"/>
    <property type="project" value="TreeGrafter"/>
</dbReference>
<name>A0A7R9T905_9VIRI</name>
<sequence>MAAARVRPSASARMTGGRMTAAPWAPRHAAPRAQWTSIRHPPQKKKKEDRKKTTRSGPLLGNNRPTPLSSRRGKKKKKKKKKKKEEEKPTKKAKKTSAAPEARALEDARISLGVASCVSAWMLADPTANVAPVAAALRATSPPPPMLLFACVEALASASTASDRRALIEAMEAPTLDAWGADERGTAGAGLAALSDLPDAANEFAAGAGGLPTPEALAAATEHFKGATSAVSAYALRAAAYALAMGVELGAPSSRLLACLLGASGHGGDVVNVLVARAREAEGVDEVAMLEAAAARDEPTAAAAAARRLATMGAELRAAAERAPAKVAGSLLVAVARPEREVRTAALSVARVLAAMSAGSSGGTGGGKKNSERRRSSLSTHEDASAAAAVGACLVDCAQEIASDAQAAAKAVCAALTENDNVGATLDSSTRLSLTASLCGRAAAQDCPADEALALLGATAGAGWHERQVRLVGPLLSRCVADGAASAGAAMAPALEEACLQRYTPRAAAALTLASEPLEALLAALRAGSHAVVAATTPALFTALPSTAERTEVLLALLALAQRAADARLRAATQDVLAELLLPPDFLAPLLEWSGAGTTPAAAAAASEAAAAVAAPPPPKKRSRGRKSKASVTIAEDASAKAPKAMTRSLDDVVAVLQLVQSRPALARAALLAPLLRLLRTTAAACASAAPSGAEGEGEEAAGASASSAASAQYAQLLALQAIDGIVSRAGETGEVVEVPVEGVELIVDAARTTSDGAIRAAALGALAVVAQVDPQQALDHVLEVVSLAGQRSMAAASASQWRAMQSALESVVLAWVFAEGDERTSQEAMLRSFISALDAAPAPQRTPLATTVARALPDSATSSLMLALLERTSGDSADAEQWDATETAAALCARLRPADRAVICAELMEEAADGPLLAAAALFAADVCAAPSAAPLRSEDEASVEAHAVLLQTCVVVLGEARAGARVDASADDCASDAGASDAREALESLVSGLRRRLPLADYLSALATVAEGEEEVLHACALELTADALLDGPAHTSHAAEALVGAGGAAAACLLRVACGLFVAERGAEAQGALLCADAIARAARAGAGAQQLEPELLEALSACLAPALDQASHERGRPAAVVASALAAAASLMAALGSEVTPSVPVLAKSVIAAADSAVKATVKSSNSGAEADAEAPLRLAAAYTALGSLVDSAGGMLSPYMPSVLRLLLHPVVSEAVGMEGVGAGVAQAASRASAALAALPVRVPARVLADPLAGACAAADGSRAAVAAAGLAAGFVKSLPQRDVGEYAADVFGAMRTLCVRAAAGELGGAVSAAEAAEAARATAVALVLRTSENVFRPLFHSAMRAAAEASRSESVRAAAGATADDDAAPDALMPCAETAALLGLSLDIAEALRGVFLPFQSRLLPHVLRMAEASASDGDAMPVFKKRRGGSEAAAGADVEATGAGAVEACRVLSLRLLSALCTHDTDGAVATGATLERVLDALVASVGPCAAVVEGEASGAADALVGAVGAVVRRMPEQLHSRFNRGLLTQARDGATAPVRRVALRCARALLDATKEEYLPMLAESVPILAEMLEDSDATVEAMTQDFIAELSSISGEDIKSFLR</sequence>
<feature type="region of interest" description="Disordered" evidence="1">
    <location>
        <begin position="1"/>
        <end position="102"/>
    </location>
</feature>
<feature type="compositionally biased region" description="Basic residues" evidence="1">
    <location>
        <begin position="71"/>
        <end position="83"/>
    </location>
</feature>
<feature type="compositionally biased region" description="Basic residues" evidence="1">
    <location>
        <begin position="41"/>
        <end position="54"/>
    </location>
</feature>
<reference evidence="2" key="1">
    <citation type="submission" date="2021-01" db="EMBL/GenBank/DDBJ databases">
        <authorList>
            <person name="Corre E."/>
            <person name="Pelletier E."/>
            <person name="Niang G."/>
            <person name="Scheremetjew M."/>
            <person name="Finn R."/>
            <person name="Kale V."/>
            <person name="Holt S."/>
            <person name="Cochrane G."/>
            <person name="Meng A."/>
            <person name="Brown T."/>
            <person name="Cohen L."/>
        </authorList>
    </citation>
    <scope>NUCLEOTIDE SEQUENCE</scope>
    <source>
        <strain evidence="2">CCMP1413</strain>
    </source>
</reference>
<feature type="region of interest" description="Disordered" evidence="1">
    <location>
        <begin position="611"/>
        <end position="636"/>
    </location>
</feature>
<accession>A0A7R9T905</accession>
<dbReference type="InterPro" id="IPR011989">
    <property type="entry name" value="ARM-like"/>
</dbReference>
<proteinExistence type="predicted"/>
<dbReference type="GO" id="GO:0032040">
    <property type="term" value="C:small-subunit processome"/>
    <property type="evidence" value="ECO:0007669"/>
    <property type="project" value="TreeGrafter"/>
</dbReference>
<feature type="compositionally biased region" description="Basic residues" evidence="1">
    <location>
        <begin position="619"/>
        <end position="629"/>
    </location>
</feature>
<dbReference type="GO" id="GO:0034455">
    <property type="term" value="C:t-UTP complex"/>
    <property type="evidence" value="ECO:0007669"/>
    <property type="project" value="TreeGrafter"/>
</dbReference>
<dbReference type="Gene3D" id="1.25.10.10">
    <property type="entry name" value="Leucine-rich Repeat Variant"/>
    <property type="match status" value="2"/>
</dbReference>
<dbReference type="PANTHER" id="PTHR13457">
    <property type="entry name" value="BAP28"/>
    <property type="match status" value="1"/>
</dbReference>
<organism evidence="2">
    <name type="scientific">Prasinoderma coloniale</name>
    <dbReference type="NCBI Taxonomy" id="156133"/>
    <lineage>
        <taxon>Eukaryota</taxon>
        <taxon>Viridiplantae</taxon>
        <taxon>Prasinodermophyta</taxon>
        <taxon>Prasinodermophyceae</taxon>
        <taxon>Prasinodermales</taxon>
        <taxon>Prasinodermaceae</taxon>
        <taxon>Prasinoderma</taxon>
    </lineage>
</organism>
<dbReference type="GO" id="GO:0030515">
    <property type="term" value="F:snoRNA binding"/>
    <property type="evidence" value="ECO:0007669"/>
    <property type="project" value="TreeGrafter"/>
</dbReference>
<dbReference type="InterPro" id="IPR040191">
    <property type="entry name" value="UTP10"/>
</dbReference>
<dbReference type="GO" id="GO:0000462">
    <property type="term" value="P:maturation of SSU-rRNA from tricistronic rRNA transcript (SSU-rRNA, 5.8S rRNA, LSU-rRNA)"/>
    <property type="evidence" value="ECO:0007669"/>
    <property type="project" value="TreeGrafter"/>
</dbReference>
<dbReference type="PANTHER" id="PTHR13457:SF1">
    <property type="entry name" value="HEAT REPEAT-CONTAINING PROTEIN 1"/>
    <property type="match status" value="1"/>
</dbReference>
<dbReference type="InterPro" id="IPR016024">
    <property type="entry name" value="ARM-type_fold"/>
</dbReference>
<feature type="compositionally biased region" description="Basic and acidic residues" evidence="1">
    <location>
        <begin position="369"/>
        <end position="381"/>
    </location>
</feature>
<gene>
    <name evidence="2" type="ORF">PCOL08062_LOCUS704</name>
</gene>
<dbReference type="EMBL" id="HBDZ01000896">
    <property type="protein sequence ID" value="CAD8228850.1"/>
    <property type="molecule type" value="Transcribed_RNA"/>
</dbReference>
<dbReference type="GO" id="GO:0030686">
    <property type="term" value="C:90S preribosome"/>
    <property type="evidence" value="ECO:0007669"/>
    <property type="project" value="TreeGrafter"/>
</dbReference>
<evidence type="ECO:0000313" key="2">
    <source>
        <dbReference type="EMBL" id="CAD8228850.1"/>
    </source>
</evidence>
<evidence type="ECO:0008006" key="3">
    <source>
        <dbReference type="Google" id="ProtNLM"/>
    </source>
</evidence>
<feature type="region of interest" description="Disordered" evidence="1">
    <location>
        <begin position="358"/>
        <end position="381"/>
    </location>
</feature>
<dbReference type="SUPFAM" id="SSF48371">
    <property type="entry name" value="ARM repeat"/>
    <property type="match status" value="1"/>
</dbReference>